<feature type="transmembrane region" description="Helical" evidence="1">
    <location>
        <begin position="242"/>
        <end position="262"/>
    </location>
</feature>
<keyword evidence="1" id="KW-0812">Transmembrane</keyword>
<accession>A0A1I7Z9M0</accession>
<keyword evidence="1" id="KW-1133">Transmembrane helix</keyword>
<feature type="transmembrane region" description="Helical" evidence="1">
    <location>
        <begin position="6"/>
        <end position="32"/>
    </location>
</feature>
<sequence length="299" mass="33950">MLSACVFSGILYGVEMMVLLPFHLTVLTILVREKEFRNKSAYRIMIHMSICECLQTIGYILASIMSIAQTLMHPYVPTIGGAFLSATWIGIVLFIFLLTLNRFMVFANLSAAKPTENRFISRSIFLIWTICAVIFGAHLTPQLTMVYIVEKNTYWFGNKLSVLVGTAESYFICGTLLVTFVVCVATVITIIIKRNLFTTQFKVSIVEIKLFLQTLFIFSYLTAIRCMWLFGESLLTTEASYIVLAFATQAIGGLNPLLYLLFNKGIRRHFKRYMGFSTSTVFVQVVDKRSKQTCRSIQQ</sequence>
<evidence type="ECO:0000313" key="2">
    <source>
        <dbReference type="Proteomes" id="UP000095287"/>
    </source>
</evidence>
<dbReference type="SUPFAM" id="SSF81321">
    <property type="entry name" value="Family A G protein-coupled receptor-like"/>
    <property type="match status" value="1"/>
</dbReference>
<feature type="transmembrane region" description="Helical" evidence="1">
    <location>
        <begin position="79"/>
        <end position="103"/>
    </location>
</feature>
<feature type="transmembrane region" description="Helical" evidence="1">
    <location>
        <begin position="44"/>
        <end position="67"/>
    </location>
</feature>
<feature type="transmembrane region" description="Helical" evidence="1">
    <location>
        <begin position="210"/>
        <end position="230"/>
    </location>
</feature>
<reference evidence="3" key="1">
    <citation type="submission" date="2016-11" db="UniProtKB">
        <authorList>
            <consortium name="WormBaseParasite"/>
        </authorList>
    </citation>
    <scope>IDENTIFICATION</scope>
</reference>
<dbReference type="AlphaFoldDB" id="A0A1I7Z9M0"/>
<keyword evidence="1" id="KW-0472">Membrane</keyword>
<dbReference type="Proteomes" id="UP000095287">
    <property type="component" value="Unplaced"/>
</dbReference>
<protein>
    <submittedName>
        <fullName evidence="3">7TM_GPCR_Srx domain-containing protein</fullName>
    </submittedName>
</protein>
<dbReference type="PANTHER" id="PTHR23021:SF26">
    <property type="entry name" value="SERPENTINE RECEPTOR, CLASS T"/>
    <property type="match status" value="1"/>
</dbReference>
<feature type="transmembrane region" description="Helical" evidence="1">
    <location>
        <begin position="124"/>
        <end position="149"/>
    </location>
</feature>
<keyword evidence="2" id="KW-1185">Reference proteome</keyword>
<organism evidence="2 3">
    <name type="scientific">Steinernema glaseri</name>
    <dbReference type="NCBI Taxonomy" id="37863"/>
    <lineage>
        <taxon>Eukaryota</taxon>
        <taxon>Metazoa</taxon>
        <taxon>Ecdysozoa</taxon>
        <taxon>Nematoda</taxon>
        <taxon>Chromadorea</taxon>
        <taxon>Rhabditida</taxon>
        <taxon>Tylenchina</taxon>
        <taxon>Panagrolaimomorpha</taxon>
        <taxon>Strongyloidoidea</taxon>
        <taxon>Steinernematidae</taxon>
        <taxon>Steinernema</taxon>
    </lineage>
</organism>
<dbReference type="PANTHER" id="PTHR23021">
    <property type="entry name" value="SERPENTINE RECEPTOR, CLASS T"/>
    <property type="match status" value="1"/>
</dbReference>
<evidence type="ECO:0000313" key="3">
    <source>
        <dbReference type="WBParaSite" id="L893_g243.t1"/>
    </source>
</evidence>
<name>A0A1I7Z9M0_9BILA</name>
<dbReference type="Gene3D" id="1.20.1070.10">
    <property type="entry name" value="Rhodopsin 7-helix transmembrane proteins"/>
    <property type="match status" value="1"/>
</dbReference>
<proteinExistence type="predicted"/>
<evidence type="ECO:0000256" key="1">
    <source>
        <dbReference type="SAM" id="Phobius"/>
    </source>
</evidence>
<dbReference type="WBParaSite" id="L893_g243.t1">
    <property type="protein sequence ID" value="L893_g243.t1"/>
    <property type="gene ID" value="L893_g243"/>
</dbReference>
<dbReference type="InterPro" id="IPR019425">
    <property type="entry name" value="7TM_GPCR_serpentine_rcpt_Srt"/>
</dbReference>
<feature type="transmembrane region" description="Helical" evidence="1">
    <location>
        <begin position="169"/>
        <end position="190"/>
    </location>
</feature>